<dbReference type="PROSITE" id="PS51257">
    <property type="entry name" value="PROKAR_LIPOPROTEIN"/>
    <property type="match status" value="1"/>
</dbReference>
<evidence type="ECO:0000313" key="2">
    <source>
        <dbReference type="EMBL" id="NDV12958.1"/>
    </source>
</evidence>
<dbReference type="SUPFAM" id="SSF53474">
    <property type="entry name" value="alpha/beta-Hydrolases"/>
    <property type="match status" value="1"/>
</dbReference>
<dbReference type="EMBL" id="JAAGAA010000006">
    <property type="protein sequence ID" value="NDV12958.1"/>
    <property type="molecule type" value="Genomic_DNA"/>
</dbReference>
<keyword evidence="3" id="KW-1185">Reference proteome</keyword>
<gene>
    <name evidence="2" type="ORF">GZH52_09095</name>
</gene>
<reference evidence="2 3" key="1">
    <citation type="submission" date="2020-02" db="EMBL/GenBank/DDBJ databases">
        <authorList>
            <person name="Yang Z."/>
        </authorList>
    </citation>
    <scope>NUCLEOTIDE SEQUENCE [LARGE SCALE GENOMIC DNA]</scope>
    <source>
        <strain evidence="2 3">HX-7-9</strain>
    </source>
</reference>
<proteinExistence type="predicted"/>
<keyword evidence="2" id="KW-0378">Hydrolase</keyword>
<dbReference type="GO" id="GO:0016787">
    <property type="term" value="F:hydrolase activity"/>
    <property type="evidence" value="ECO:0007669"/>
    <property type="project" value="UniProtKB-KW"/>
</dbReference>
<name>A0A6B2KS17_9NEIS</name>
<evidence type="ECO:0000256" key="1">
    <source>
        <dbReference type="SAM" id="SignalP"/>
    </source>
</evidence>
<keyword evidence="1" id="KW-0732">Signal</keyword>
<feature type="signal peptide" evidence="1">
    <location>
        <begin position="1"/>
        <end position="33"/>
    </location>
</feature>
<accession>A0A6B2KS17</accession>
<comment type="caution">
    <text evidence="2">The sequence shown here is derived from an EMBL/GenBank/DDBJ whole genome shotgun (WGS) entry which is preliminary data.</text>
</comment>
<dbReference type="Gene3D" id="3.40.50.1820">
    <property type="entry name" value="alpha/beta hydrolase"/>
    <property type="match status" value="1"/>
</dbReference>
<protein>
    <submittedName>
        <fullName evidence="2">Alpha/beta hydrolase</fullName>
    </submittedName>
</protein>
<sequence>MTSGQSRQSRGRVRGFFAVCVLLLAGCASVLPAGTQTAAASAQADARWQRHTLAGNGLPLAYWQPGRLAAGQTLVVYVEGDGRAYASRDIVSADPTPLRPLALQLALADGRPNVAYLARPCQYGGAAVPPCAPRYWTSHRFSPEVVARLSQALDAMKADTGAAAFELIGYSGGGALAVLLAAHRADVVALQTVAGNLDHAAWSAWHGVTPLSGSFNAADVLPKIANLPQVHWVGRDDRVVPAELTRALLARQDLAGRLREVDAGHADGWRERWPALQRREAWP</sequence>
<dbReference type="InterPro" id="IPR029058">
    <property type="entry name" value="AB_hydrolase_fold"/>
</dbReference>
<feature type="chain" id="PRO_5025656596" evidence="1">
    <location>
        <begin position="34"/>
        <end position="283"/>
    </location>
</feature>
<dbReference type="Proteomes" id="UP000482578">
    <property type="component" value="Unassembled WGS sequence"/>
</dbReference>
<evidence type="ECO:0000313" key="3">
    <source>
        <dbReference type="Proteomes" id="UP000482578"/>
    </source>
</evidence>
<dbReference type="AlphaFoldDB" id="A0A6B2KS17"/>
<organism evidence="2 3">
    <name type="scientific">Crenobacter caeni</name>
    <dbReference type="NCBI Taxonomy" id="2705474"/>
    <lineage>
        <taxon>Bacteria</taxon>
        <taxon>Pseudomonadati</taxon>
        <taxon>Pseudomonadota</taxon>
        <taxon>Betaproteobacteria</taxon>
        <taxon>Neisseriales</taxon>
        <taxon>Neisseriaceae</taxon>
        <taxon>Crenobacter</taxon>
    </lineage>
</organism>